<feature type="compositionally biased region" description="Low complexity" evidence="5">
    <location>
        <begin position="1"/>
        <end position="16"/>
    </location>
</feature>
<dbReference type="PANTHER" id="PTHR18921">
    <property type="entry name" value="MYOSIN HEAVY CHAIN - RELATED"/>
    <property type="match status" value="1"/>
</dbReference>
<reference evidence="7 8" key="1">
    <citation type="journal article" date="2018" name="Mol. Biol. Evol.">
        <title>Broad Genomic Sampling Reveals a Smut Pathogenic Ancestry of the Fungal Clade Ustilaginomycotina.</title>
        <authorList>
            <person name="Kijpornyongpan T."/>
            <person name="Mondo S.J."/>
            <person name="Barry K."/>
            <person name="Sandor L."/>
            <person name="Lee J."/>
            <person name="Lipzen A."/>
            <person name="Pangilinan J."/>
            <person name="LaButti K."/>
            <person name="Hainaut M."/>
            <person name="Henrissat B."/>
            <person name="Grigoriev I.V."/>
            <person name="Spatafora J.W."/>
            <person name="Aime M.C."/>
        </authorList>
    </citation>
    <scope>NUCLEOTIDE SEQUENCE [LARGE SCALE GENOMIC DNA]</scope>
    <source>
        <strain evidence="7 8">MCA 3645</strain>
    </source>
</reference>
<sequence>MSDIEASSSASTAADAPPTNTNGKDTPSEAENAWADMSSMTEAEVRGELERVREERDSFESQYRGLLSKLGQMRATLGDRLRQDAEELDRREAQIDSLTSETASLQDSVKTLTSELVTAHSDVDRLTKEVDSLRTSLASRDEQSRLEKERELHEQMERLKLDLASWTSSAHEEKSRREMLESQVREAFEERDRALASEDLQRQRAEREARTAAELQAVLAEFQDSQETELMRSISDHQARITSLTSELEEYKQRAHEAEAKVSETSDLASRTAKLSQEVKEKNLLIGKLRHEAVILNEHLTEALRRLRNDQSDANVDKKLVTNLVIQFITTPRADGKRFEMLNLIAGVLGWKDEEREAVGLQKPVSTRAEEESQLSAQSSVAGDESFSNLFVEFLLSEAERGASRDAAAGLKSPSTTAPTTPKSPSFPGFTSSRPVPLSPSSSRPSLASPDLNGTSGGIGSYFGLSRGRK</sequence>
<feature type="compositionally biased region" description="Basic and acidic residues" evidence="5">
    <location>
        <begin position="43"/>
        <end position="58"/>
    </location>
</feature>
<dbReference type="GO" id="GO:0006888">
    <property type="term" value="P:endoplasmic reticulum to Golgi vesicle-mediated transport"/>
    <property type="evidence" value="ECO:0007669"/>
    <property type="project" value="TreeGrafter"/>
</dbReference>
<name>A0A317XPL8_9BASI</name>
<dbReference type="InterPro" id="IPR000237">
    <property type="entry name" value="GRIP_dom"/>
</dbReference>
<dbReference type="PANTHER" id="PTHR18921:SF2">
    <property type="entry name" value="THYROID RECEPTOR-INTERACTING PROTEIN 11"/>
    <property type="match status" value="1"/>
</dbReference>
<feature type="region of interest" description="Disordered" evidence="5">
    <location>
        <begin position="405"/>
        <end position="470"/>
    </location>
</feature>
<dbReference type="PROSITE" id="PS50913">
    <property type="entry name" value="GRIP"/>
    <property type="match status" value="1"/>
</dbReference>
<gene>
    <name evidence="7" type="ORF">BCV70DRAFT_161311</name>
</gene>
<dbReference type="AlphaFoldDB" id="A0A317XPL8"/>
<evidence type="ECO:0000259" key="6">
    <source>
        <dbReference type="PROSITE" id="PS50913"/>
    </source>
</evidence>
<dbReference type="GO" id="GO:0005794">
    <property type="term" value="C:Golgi apparatus"/>
    <property type="evidence" value="ECO:0007669"/>
    <property type="project" value="UniProtKB-SubCell"/>
</dbReference>
<feature type="region of interest" description="Disordered" evidence="5">
    <location>
        <begin position="1"/>
        <end position="58"/>
    </location>
</feature>
<proteinExistence type="predicted"/>
<comment type="subcellular location">
    <subcellularLocation>
        <location evidence="1">Golgi apparatus</location>
    </subcellularLocation>
</comment>
<dbReference type="GO" id="GO:0007030">
    <property type="term" value="P:Golgi organization"/>
    <property type="evidence" value="ECO:0007669"/>
    <property type="project" value="TreeGrafter"/>
</dbReference>
<evidence type="ECO:0000256" key="5">
    <source>
        <dbReference type="SAM" id="MobiDB-lite"/>
    </source>
</evidence>
<evidence type="ECO:0000256" key="1">
    <source>
        <dbReference type="ARBA" id="ARBA00004555"/>
    </source>
</evidence>
<feature type="coiled-coil region" evidence="4">
    <location>
        <begin position="234"/>
        <end position="268"/>
    </location>
</feature>
<dbReference type="EMBL" id="KZ819193">
    <property type="protein sequence ID" value="PWZ00197.1"/>
    <property type="molecule type" value="Genomic_DNA"/>
</dbReference>
<evidence type="ECO:0000256" key="2">
    <source>
        <dbReference type="ARBA" id="ARBA00023034"/>
    </source>
</evidence>
<dbReference type="Pfam" id="PF10375">
    <property type="entry name" value="GRAB"/>
    <property type="match status" value="1"/>
</dbReference>
<protein>
    <recommendedName>
        <fullName evidence="6">GRIP domain-containing protein</fullName>
    </recommendedName>
</protein>
<feature type="compositionally biased region" description="Basic and acidic residues" evidence="5">
    <location>
        <begin position="139"/>
        <end position="151"/>
    </location>
</feature>
<dbReference type="STRING" id="1882483.A0A317XPL8"/>
<organism evidence="7 8">
    <name type="scientific">Testicularia cyperi</name>
    <dbReference type="NCBI Taxonomy" id="1882483"/>
    <lineage>
        <taxon>Eukaryota</taxon>
        <taxon>Fungi</taxon>
        <taxon>Dikarya</taxon>
        <taxon>Basidiomycota</taxon>
        <taxon>Ustilaginomycotina</taxon>
        <taxon>Ustilaginomycetes</taxon>
        <taxon>Ustilaginales</taxon>
        <taxon>Anthracoideaceae</taxon>
        <taxon>Testicularia</taxon>
    </lineage>
</organism>
<feature type="region of interest" description="Disordered" evidence="5">
    <location>
        <begin position="132"/>
        <end position="151"/>
    </location>
</feature>
<keyword evidence="2" id="KW-0333">Golgi apparatus</keyword>
<dbReference type="Proteomes" id="UP000246740">
    <property type="component" value="Unassembled WGS sequence"/>
</dbReference>
<dbReference type="OrthoDB" id="425925at2759"/>
<feature type="compositionally biased region" description="Low complexity" evidence="5">
    <location>
        <begin position="412"/>
        <end position="450"/>
    </location>
</feature>
<dbReference type="InParanoid" id="A0A317XPL8"/>
<dbReference type="InterPro" id="IPR019459">
    <property type="entry name" value="GRAB"/>
</dbReference>
<feature type="domain" description="GRIP" evidence="6">
    <location>
        <begin position="311"/>
        <end position="362"/>
    </location>
</feature>
<keyword evidence="3 4" id="KW-0175">Coiled coil</keyword>
<accession>A0A317XPL8</accession>
<dbReference type="GO" id="GO:0031267">
    <property type="term" value="F:small GTPase binding"/>
    <property type="evidence" value="ECO:0007669"/>
    <property type="project" value="TreeGrafter"/>
</dbReference>
<evidence type="ECO:0000313" key="8">
    <source>
        <dbReference type="Proteomes" id="UP000246740"/>
    </source>
</evidence>
<evidence type="ECO:0000256" key="4">
    <source>
        <dbReference type="SAM" id="Coils"/>
    </source>
</evidence>
<evidence type="ECO:0000313" key="7">
    <source>
        <dbReference type="EMBL" id="PWZ00197.1"/>
    </source>
</evidence>
<evidence type="ECO:0000256" key="3">
    <source>
        <dbReference type="ARBA" id="ARBA00023054"/>
    </source>
</evidence>
<keyword evidence="8" id="KW-1185">Reference proteome</keyword>
<dbReference type="Gene3D" id="1.10.287.1490">
    <property type="match status" value="1"/>
</dbReference>